<dbReference type="OrthoDB" id="2985014at2759"/>
<sequence length="55" mass="5975">MVQNYGSDEMGRPIMWLFSIQIWRVAAGAVLVYGFSFNDGLQGLGAGSVSIYSDV</sequence>
<proteinExistence type="predicted"/>
<dbReference type="Proteomes" id="UP000887226">
    <property type="component" value="Unassembled WGS sequence"/>
</dbReference>
<organism evidence="2 3">
    <name type="scientific">Calycina marina</name>
    <dbReference type="NCBI Taxonomy" id="1763456"/>
    <lineage>
        <taxon>Eukaryota</taxon>
        <taxon>Fungi</taxon>
        <taxon>Dikarya</taxon>
        <taxon>Ascomycota</taxon>
        <taxon>Pezizomycotina</taxon>
        <taxon>Leotiomycetes</taxon>
        <taxon>Helotiales</taxon>
        <taxon>Pezizellaceae</taxon>
        <taxon>Calycina</taxon>
    </lineage>
</organism>
<keyword evidence="3" id="KW-1185">Reference proteome</keyword>
<feature type="transmembrane region" description="Helical" evidence="1">
    <location>
        <begin position="14"/>
        <end position="35"/>
    </location>
</feature>
<keyword evidence="1" id="KW-1133">Transmembrane helix</keyword>
<evidence type="ECO:0000313" key="2">
    <source>
        <dbReference type="EMBL" id="KAG9241415.1"/>
    </source>
</evidence>
<dbReference type="EMBL" id="MU254216">
    <property type="protein sequence ID" value="KAG9241415.1"/>
    <property type="molecule type" value="Genomic_DNA"/>
</dbReference>
<name>A0A9P7YY66_9HELO</name>
<accession>A0A9P7YY66</accession>
<evidence type="ECO:0000313" key="3">
    <source>
        <dbReference type="Proteomes" id="UP000887226"/>
    </source>
</evidence>
<comment type="caution">
    <text evidence="2">The sequence shown here is derived from an EMBL/GenBank/DDBJ whole genome shotgun (WGS) entry which is preliminary data.</text>
</comment>
<reference evidence="2" key="1">
    <citation type="journal article" date="2021" name="IMA Fungus">
        <title>Genomic characterization of three marine fungi, including Emericellopsis atlantica sp. nov. with signatures of a generalist lifestyle and marine biomass degradation.</title>
        <authorList>
            <person name="Hagestad O.C."/>
            <person name="Hou L."/>
            <person name="Andersen J.H."/>
            <person name="Hansen E.H."/>
            <person name="Altermark B."/>
            <person name="Li C."/>
            <person name="Kuhnert E."/>
            <person name="Cox R.J."/>
            <person name="Crous P.W."/>
            <person name="Spatafora J.W."/>
            <person name="Lail K."/>
            <person name="Amirebrahimi M."/>
            <person name="Lipzen A."/>
            <person name="Pangilinan J."/>
            <person name="Andreopoulos W."/>
            <person name="Hayes R.D."/>
            <person name="Ng V."/>
            <person name="Grigoriev I.V."/>
            <person name="Jackson S.A."/>
            <person name="Sutton T.D.S."/>
            <person name="Dobson A.D.W."/>
            <person name="Rama T."/>
        </authorList>
    </citation>
    <scope>NUCLEOTIDE SEQUENCE</scope>
    <source>
        <strain evidence="2">TRa3180A</strain>
    </source>
</reference>
<protein>
    <submittedName>
        <fullName evidence="2">Uncharacterized protein</fullName>
    </submittedName>
</protein>
<evidence type="ECO:0000256" key="1">
    <source>
        <dbReference type="SAM" id="Phobius"/>
    </source>
</evidence>
<keyword evidence="1" id="KW-0472">Membrane</keyword>
<gene>
    <name evidence="2" type="ORF">BJ878DRAFT_520822</name>
</gene>
<keyword evidence="1" id="KW-0812">Transmembrane</keyword>
<dbReference type="AlphaFoldDB" id="A0A9P7YY66"/>